<feature type="transmembrane region" description="Helical" evidence="6">
    <location>
        <begin position="118"/>
        <end position="138"/>
    </location>
</feature>
<evidence type="ECO:0000313" key="7">
    <source>
        <dbReference type="EMBL" id="TVY12072.1"/>
    </source>
</evidence>
<proteinExistence type="predicted"/>
<sequence length="225" mass="26641">MTWCNKKKKYQTLGEEIANSISHGLMVFFSIFIFIFYIIKKRSDVALFPLLLFCSTMFTLYLSSCLYHSLSFTKIRNIFQIFDHICIYILIWGSFIPFLFNTKSLSKEPFLIPIPKKFIFFLSQSIIVFLAIILKILLKNKQKKLHLILYLLLGWSSLIIINDLISDFWQNNPKIIISLILGGLMYTLGIFFYINLYKKYYHFIWHLFVVCGTIFHAISIYFLIT</sequence>
<accession>A0A559KIW6</accession>
<evidence type="ECO:0000256" key="3">
    <source>
        <dbReference type="ARBA" id="ARBA00022989"/>
    </source>
</evidence>
<feature type="transmembrane region" description="Helical" evidence="6">
    <location>
        <begin position="203"/>
        <end position="224"/>
    </location>
</feature>
<feature type="binding site" evidence="5">
    <location>
        <position position="202"/>
    </location>
    <ligand>
        <name>Zn(2+)</name>
        <dbReference type="ChEBI" id="CHEBI:29105"/>
    </ligand>
</feature>
<keyword evidence="2 6" id="KW-0812">Transmembrane</keyword>
<dbReference type="RefSeq" id="WP_144658578.1">
    <property type="nucleotide sequence ID" value="NZ_VIAE01000016.1"/>
</dbReference>
<feature type="transmembrane region" description="Helical" evidence="6">
    <location>
        <begin position="147"/>
        <end position="169"/>
    </location>
</feature>
<dbReference type="GO" id="GO:0016020">
    <property type="term" value="C:membrane"/>
    <property type="evidence" value="ECO:0007669"/>
    <property type="project" value="UniProtKB-SubCell"/>
</dbReference>
<dbReference type="OrthoDB" id="9813689at2"/>
<keyword evidence="4 6" id="KW-0472">Membrane</keyword>
<keyword evidence="5" id="KW-0862">Zinc</keyword>
<dbReference type="InterPro" id="IPR004254">
    <property type="entry name" value="AdipoR/HlyIII-related"/>
</dbReference>
<reference evidence="7 8" key="1">
    <citation type="submission" date="2019-06" db="EMBL/GenBank/DDBJ databases">
        <title>Draft Genome Sequence of Candidatus Phytoplasma pini-Related Strain MDPP: A Resource for Comparative Genomics of Gymnosperm-infecting Phytoplasmas.</title>
        <authorList>
            <person name="Cai W."/>
            <person name="Costanzo S."/>
            <person name="Shao J."/>
            <person name="Zhao Y."/>
            <person name="Davis R."/>
        </authorList>
    </citation>
    <scope>NUCLEOTIDE SEQUENCE [LARGE SCALE GENOMIC DNA]</scope>
    <source>
        <strain evidence="7 8">MDPP</strain>
    </source>
</reference>
<dbReference type="AlphaFoldDB" id="A0A559KIW6"/>
<evidence type="ECO:0000256" key="1">
    <source>
        <dbReference type="ARBA" id="ARBA00004141"/>
    </source>
</evidence>
<organism evidence="7 8">
    <name type="scientific">Candidatus Phytoplasma pini</name>
    <dbReference type="NCBI Taxonomy" id="267362"/>
    <lineage>
        <taxon>Bacteria</taxon>
        <taxon>Bacillati</taxon>
        <taxon>Mycoplasmatota</taxon>
        <taxon>Mollicutes</taxon>
        <taxon>Acholeplasmatales</taxon>
        <taxon>Acholeplasmataceae</taxon>
        <taxon>Candidatus Phytoplasma</taxon>
    </lineage>
</organism>
<evidence type="ECO:0000256" key="5">
    <source>
        <dbReference type="PIRSR" id="PIRSR604254-1"/>
    </source>
</evidence>
<name>A0A559KIW6_9MOLU</name>
<dbReference type="PANTHER" id="PTHR20855">
    <property type="entry name" value="ADIPOR/PROGESTIN RECEPTOR-RELATED"/>
    <property type="match status" value="1"/>
</dbReference>
<feature type="transmembrane region" description="Helical" evidence="6">
    <location>
        <begin position="78"/>
        <end position="98"/>
    </location>
</feature>
<feature type="transmembrane region" description="Helical" evidence="6">
    <location>
        <begin position="175"/>
        <end position="196"/>
    </location>
</feature>
<dbReference type="PANTHER" id="PTHR20855:SF3">
    <property type="entry name" value="LD03007P"/>
    <property type="match status" value="1"/>
</dbReference>
<dbReference type="GO" id="GO:0046872">
    <property type="term" value="F:metal ion binding"/>
    <property type="evidence" value="ECO:0007669"/>
    <property type="project" value="UniProtKB-KW"/>
</dbReference>
<gene>
    <name evidence="7" type="primary">hlyC</name>
    <name evidence="7" type="ORF">MDPP_00391</name>
</gene>
<feature type="binding site" evidence="5">
    <location>
        <position position="206"/>
    </location>
    <ligand>
        <name>Zn(2+)</name>
        <dbReference type="ChEBI" id="CHEBI:29105"/>
    </ligand>
</feature>
<feature type="binding site" evidence="5">
    <location>
        <position position="68"/>
    </location>
    <ligand>
        <name>Zn(2+)</name>
        <dbReference type="ChEBI" id="CHEBI:29105"/>
    </ligand>
</feature>
<dbReference type="Proteomes" id="UP000320078">
    <property type="component" value="Unassembled WGS sequence"/>
</dbReference>
<comment type="subcellular location">
    <subcellularLocation>
        <location evidence="1">Membrane</location>
        <topology evidence="1">Multi-pass membrane protein</topology>
    </subcellularLocation>
</comment>
<comment type="caution">
    <text evidence="7">The sequence shown here is derived from an EMBL/GenBank/DDBJ whole genome shotgun (WGS) entry which is preliminary data.</text>
</comment>
<keyword evidence="5" id="KW-0479">Metal-binding</keyword>
<evidence type="ECO:0000256" key="2">
    <source>
        <dbReference type="ARBA" id="ARBA00022692"/>
    </source>
</evidence>
<keyword evidence="8" id="KW-1185">Reference proteome</keyword>
<dbReference type="Pfam" id="PF03006">
    <property type="entry name" value="HlyIII"/>
    <property type="match status" value="1"/>
</dbReference>
<dbReference type="EMBL" id="VIAE01000016">
    <property type="protein sequence ID" value="TVY12072.1"/>
    <property type="molecule type" value="Genomic_DNA"/>
</dbReference>
<feature type="transmembrane region" description="Helical" evidence="6">
    <location>
        <begin position="21"/>
        <end position="39"/>
    </location>
</feature>
<protein>
    <submittedName>
        <fullName evidence="7">Hemolysin III</fullName>
    </submittedName>
</protein>
<keyword evidence="3 6" id="KW-1133">Transmembrane helix</keyword>
<feature type="transmembrane region" description="Helical" evidence="6">
    <location>
        <begin position="45"/>
        <end position="66"/>
    </location>
</feature>
<evidence type="ECO:0000256" key="6">
    <source>
        <dbReference type="SAM" id="Phobius"/>
    </source>
</evidence>
<evidence type="ECO:0000256" key="4">
    <source>
        <dbReference type="ARBA" id="ARBA00023136"/>
    </source>
</evidence>
<evidence type="ECO:0000313" key="8">
    <source>
        <dbReference type="Proteomes" id="UP000320078"/>
    </source>
</evidence>